<dbReference type="Gene3D" id="3.30.1370.10">
    <property type="entry name" value="K Homology domain, type 1"/>
    <property type="match status" value="1"/>
</dbReference>
<name>A0A0V1BIE4_TRISP</name>
<dbReference type="STRING" id="6334.A0A0V1BIE4"/>
<dbReference type="Proteomes" id="UP000054776">
    <property type="component" value="Unassembled WGS sequence"/>
</dbReference>
<dbReference type="InterPro" id="IPR045071">
    <property type="entry name" value="BBP-like"/>
</dbReference>
<dbReference type="InterPro" id="IPR004087">
    <property type="entry name" value="KH_dom"/>
</dbReference>
<dbReference type="InterPro" id="IPR036612">
    <property type="entry name" value="KH_dom_type_1_sf"/>
</dbReference>
<dbReference type="OrthoDB" id="6777263at2759"/>
<dbReference type="Pfam" id="PF00013">
    <property type="entry name" value="KH_1"/>
    <property type="match status" value="1"/>
</dbReference>
<dbReference type="eggNOG" id="KOG1588">
    <property type="taxonomic scope" value="Eukaryota"/>
</dbReference>
<organism evidence="2 3">
    <name type="scientific">Trichinella spiralis</name>
    <name type="common">Trichina worm</name>
    <dbReference type="NCBI Taxonomy" id="6334"/>
    <lineage>
        <taxon>Eukaryota</taxon>
        <taxon>Metazoa</taxon>
        <taxon>Ecdysozoa</taxon>
        <taxon>Nematoda</taxon>
        <taxon>Enoplea</taxon>
        <taxon>Dorylaimia</taxon>
        <taxon>Trichinellida</taxon>
        <taxon>Trichinellidae</taxon>
        <taxon>Trichinella</taxon>
    </lineage>
</organism>
<sequence length="225" mass="26116">MNSQRNSYEEVFKRNERLLEVLQSQESEEVKKAILQRHIRNTFMLPMFANVPTPPPPTGEITEKRFIVFIPTNGCPFDVYLRIIGPRGSTVKSIQRTTGCKVVLYREGPEMVRIHIYTMDYENVADWRIGEAKKRITELIKIPLDGQDTIKKLQLAELAVHNGTFSNRLAPPNMRRNNSRFVGNTSQARQNHNQVPTRNMRRLTDHCCNGIHIHTCPHRMLITRQ</sequence>
<dbReference type="EMBL" id="JYDH01000040">
    <property type="protein sequence ID" value="KRY36694.1"/>
    <property type="molecule type" value="Genomic_DNA"/>
</dbReference>
<dbReference type="SUPFAM" id="SSF54791">
    <property type="entry name" value="Eukaryotic type KH-domain (KH-domain type I)"/>
    <property type="match status" value="1"/>
</dbReference>
<comment type="caution">
    <text evidence="2">The sequence shown here is derived from an EMBL/GenBank/DDBJ whole genome shotgun (WGS) entry which is preliminary data.</text>
</comment>
<dbReference type="GO" id="GO:0003723">
    <property type="term" value="F:RNA binding"/>
    <property type="evidence" value="ECO:0007669"/>
    <property type="project" value="InterPro"/>
</dbReference>
<feature type="non-terminal residue" evidence="2">
    <location>
        <position position="225"/>
    </location>
</feature>
<evidence type="ECO:0000313" key="3">
    <source>
        <dbReference type="Proteomes" id="UP000054776"/>
    </source>
</evidence>
<keyword evidence="3" id="KW-1185">Reference proteome</keyword>
<gene>
    <name evidence="2" type="primary">how</name>
    <name evidence="2" type="ORF">T01_9556</name>
</gene>
<dbReference type="SMART" id="SM00322">
    <property type="entry name" value="KH"/>
    <property type="match status" value="1"/>
</dbReference>
<protein>
    <recommendedName>
        <fullName evidence="1">K Homology domain-containing protein</fullName>
    </recommendedName>
</protein>
<dbReference type="PANTHER" id="PTHR11208">
    <property type="entry name" value="RNA-BINDING PROTEIN RELATED"/>
    <property type="match status" value="1"/>
</dbReference>
<accession>A0A0V1BIE4</accession>
<evidence type="ECO:0000259" key="1">
    <source>
        <dbReference type="SMART" id="SM00322"/>
    </source>
</evidence>
<evidence type="ECO:0000313" key="2">
    <source>
        <dbReference type="EMBL" id="KRY36694.1"/>
    </source>
</evidence>
<reference evidence="2 3" key="1">
    <citation type="submission" date="2015-01" db="EMBL/GenBank/DDBJ databases">
        <title>Evolution of Trichinella species and genotypes.</title>
        <authorList>
            <person name="Korhonen P.K."/>
            <person name="Edoardo P."/>
            <person name="Giuseppe L.R."/>
            <person name="Gasser R.B."/>
        </authorList>
    </citation>
    <scope>NUCLEOTIDE SEQUENCE [LARGE SCALE GENOMIC DNA]</scope>
    <source>
        <strain evidence="2">ISS3</strain>
    </source>
</reference>
<dbReference type="InParanoid" id="A0A0V1BIE4"/>
<dbReference type="InterPro" id="IPR004088">
    <property type="entry name" value="KH_dom_type_1"/>
</dbReference>
<dbReference type="AlphaFoldDB" id="A0A0V1BIE4"/>
<proteinExistence type="predicted"/>
<feature type="domain" description="K Homology" evidence="1">
    <location>
        <begin position="62"/>
        <end position="141"/>
    </location>
</feature>